<evidence type="ECO:0000256" key="2">
    <source>
        <dbReference type="ARBA" id="ARBA00012502"/>
    </source>
</evidence>
<accession>A0AA36N8C8</accession>
<reference evidence="7" key="1">
    <citation type="submission" date="2023-08" db="EMBL/GenBank/DDBJ databases">
        <authorList>
            <person name="Chen Y."/>
            <person name="Shah S."/>
            <person name="Dougan E. K."/>
            <person name="Thang M."/>
            <person name="Chan C."/>
        </authorList>
    </citation>
    <scope>NUCLEOTIDE SEQUENCE</scope>
</reference>
<dbReference type="Proteomes" id="UP001178507">
    <property type="component" value="Unassembled WGS sequence"/>
</dbReference>
<evidence type="ECO:0000256" key="4">
    <source>
        <dbReference type="ARBA" id="ARBA00030643"/>
    </source>
</evidence>
<evidence type="ECO:0000256" key="3">
    <source>
        <dbReference type="ARBA" id="ARBA00023002"/>
    </source>
</evidence>
<evidence type="ECO:0000313" key="7">
    <source>
        <dbReference type="EMBL" id="CAJ1393111.1"/>
    </source>
</evidence>
<dbReference type="InterPro" id="IPR036509">
    <property type="entry name" value="Met_Sox_Rdtase_MsrA_sf"/>
</dbReference>
<feature type="region of interest" description="Disordered" evidence="5">
    <location>
        <begin position="283"/>
        <end position="308"/>
    </location>
</feature>
<organism evidence="7 8">
    <name type="scientific">Effrenium voratum</name>
    <dbReference type="NCBI Taxonomy" id="2562239"/>
    <lineage>
        <taxon>Eukaryota</taxon>
        <taxon>Sar</taxon>
        <taxon>Alveolata</taxon>
        <taxon>Dinophyceae</taxon>
        <taxon>Suessiales</taxon>
        <taxon>Symbiodiniaceae</taxon>
        <taxon>Effrenium</taxon>
    </lineage>
</organism>
<evidence type="ECO:0000256" key="1">
    <source>
        <dbReference type="ARBA" id="ARBA00005591"/>
    </source>
</evidence>
<dbReference type="AlphaFoldDB" id="A0AA36N8C8"/>
<sequence>MRSAKLRRPLWLGFFALALGRWAVGFVPSSTRRFLLLAGVFTGQPAFAESGIDIYFGQGCFWHVQRDMVKLESQLLARSSGSEVTSVAGYAGGQSQGKKPVCYHNLDYPLRDYSRLGHAEAVKVAEVPESKVAAFAKAYLDSVASQLPAGRPDVQDVGPEYRAMIGLPGGAKSSVFPEIVAANDGRVKLAVGQGSDPDTADTQVVWVYDSDAFPFYQAELYHQFHDDMGTKYPASYKALKDGLLKKGRLQSVSCPEEEFSENPDMSDDPINFGAAGDDPFDKVIGIFKDEPPMPSKTGKTKFEDLDVE</sequence>
<dbReference type="GO" id="GO:0008113">
    <property type="term" value="F:peptide-methionine (S)-S-oxide reductase activity"/>
    <property type="evidence" value="ECO:0007669"/>
    <property type="project" value="UniProtKB-EC"/>
</dbReference>
<dbReference type="InterPro" id="IPR002569">
    <property type="entry name" value="Met_Sox_Rdtase_MsrA_dom"/>
</dbReference>
<feature type="compositionally biased region" description="Acidic residues" evidence="5">
    <location>
        <begin position="255"/>
        <end position="267"/>
    </location>
</feature>
<keyword evidence="8" id="KW-1185">Reference proteome</keyword>
<proteinExistence type="inferred from homology"/>
<protein>
    <recommendedName>
        <fullName evidence="2">peptide-methionine (S)-S-oxide reductase</fullName>
        <ecNumber evidence="2">1.8.4.11</ecNumber>
    </recommendedName>
    <alternativeName>
        <fullName evidence="4">Peptide-methionine (S)-S-oxide reductase</fullName>
    </alternativeName>
</protein>
<dbReference type="SUPFAM" id="SSF55068">
    <property type="entry name" value="Peptide methionine sulfoxide reductase"/>
    <property type="match status" value="1"/>
</dbReference>
<keyword evidence="3" id="KW-0560">Oxidoreductase</keyword>
<evidence type="ECO:0000256" key="5">
    <source>
        <dbReference type="SAM" id="MobiDB-lite"/>
    </source>
</evidence>
<evidence type="ECO:0000313" key="8">
    <source>
        <dbReference type="Proteomes" id="UP001178507"/>
    </source>
</evidence>
<comment type="caution">
    <text evidence="7">The sequence shown here is derived from an EMBL/GenBank/DDBJ whole genome shotgun (WGS) entry which is preliminary data.</text>
</comment>
<dbReference type="Gene3D" id="3.30.1060.10">
    <property type="entry name" value="Peptide methionine sulphoxide reductase MsrA"/>
    <property type="match status" value="1"/>
</dbReference>
<gene>
    <name evidence="7" type="ORF">EVOR1521_LOCUS18046</name>
</gene>
<dbReference type="EMBL" id="CAUJNA010002480">
    <property type="protein sequence ID" value="CAJ1393111.1"/>
    <property type="molecule type" value="Genomic_DNA"/>
</dbReference>
<evidence type="ECO:0000259" key="6">
    <source>
        <dbReference type="Pfam" id="PF01625"/>
    </source>
</evidence>
<name>A0AA36N8C8_9DINO</name>
<feature type="region of interest" description="Disordered" evidence="5">
    <location>
        <begin position="254"/>
        <end position="273"/>
    </location>
</feature>
<feature type="domain" description="Peptide methionine sulphoxide reductase MsrA" evidence="6">
    <location>
        <begin position="54"/>
        <end position="224"/>
    </location>
</feature>
<dbReference type="EC" id="1.8.4.11" evidence="2"/>
<dbReference type="Pfam" id="PF01625">
    <property type="entry name" value="PMSR"/>
    <property type="match status" value="1"/>
</dbReference>
<comment type="similarity">
    <text evidence="1">Belongs to the MsrA Met sulfoxide reductase family.</text>
</comment>